<proteinExistence type="predicted"/>
<accession>A0A857C4T4</accession>
<dbReference type="SUPFAM" id="SSF51126">
    <property type="entry name" value="Pectin lyase-like"/>
    <property type="match status" value="1"/>
</dbReference>
<gene>
    <name evidence="1" type="ORF">GH266_04950</name>
</gene>
<evidence type="ECO:0000313" key="2">
    <source>
        <dbReference type="Proteomes" id="UP000435648"/>
    </source>
</evidence>
<dbReference type="RefSeq" id="WP_158192904.1">
    <property type="nucleotide sequence ID" value="NZ_CP046908.1"/>
</dbReference>
<name>A0A857C4T4_9HYPH</name>
<dbReference type="OrthoDB" id="5461292at2"/>
<dbReference type="AlphaFoldDB" id="A0A857C4T4"/>
<dbReference type="InterPro" id="IPR012334">
    <property type="entry name" value="Pectin_lyas_fold"/>
</dbReference>
<dbReference type="KEGG" id="siw:GH266_04950"/>
<organism evidence="1 2">
    <name type="scientific">Stappia indica</name>
    <dbReference type="NCBI Taxonomy" id="538381"/>
    <lineage>
        <taxon>Bacteria</taxon>
        <taxon>Pseudomonadati</taxon>
        <taxon>Pseudomonadota</taxon>
        <taxon>Alphaproteobacteria</taxon>
        <taxon>Hyphomicrobiales</taxon>
        <taxon>Stappiaceae</taxon>
        <taxon>Stappia</taxon>
    </lineage>
</organism>
<sequence>MSQAFPIPVDTRERNYTATAGQTVFAADFPFQQTADVKVYHRLAAGGPYELLVEAADYTLTGAGNPSGGAVTLTTGAAVGDKIRIRGEAVLDRTSSVVQAGVFNSKTLDNELDRNRIIQQEQDRDSDDAQAKLLRAMLTPEGETIGQLPALADRKAKLMAFDADGNPTVAQAIDTLPEYPALEKRFDTVDELQELNRGLVGEGETITVVEDGRGGRFLSWPDLMLPHDGGIVIRYSDGLPGGFVRLFTGDPWVEFWAGIASGLAIHASRNRAAFQAALNYCKGLANGGMVRIRAGVYVVDDELDLSTDANWRRVGIEGAGMYQSTILGRFLGAAKAIIKGTRPDALRCGGLVLKNLTVRANSSLVGIKPKCIEMRMAESPQLENVMLVSDYSNAAAHFTGGWNGVFSNVQIWGGGHFRPRKEVPDGVTFDGTAGGTTITASANHFDASDENTWFFAVQTTGRAGRHFIQTVNSPTSITVSEVLLDAYENAYGWHEGVRGSMSAAGNTLTLDTDTLNDEHIGLTVLIRNGKNSILGTKAPLIAEITGVPAPNQATLSVSADVEITDQTVYFAPAFMCVNDTQAQGDMNDMAFRDVRVESFAGLAFAIQGTHFKASGLKAHGHGMLASGTYASAYGSELAQCAAVINPLIAQIEQFATESQVTDPHRIYLDGVASGVTIHSVLGALIENQKLMYVSNSNVWACVTLGTVHLTSDVNDATIARTIVEHDYTCRLNITGPAPSFYGKQPNRAWATSGLSAISFSSHDDTPYYVEDDQVAVIPIPPAYLNAASTQRAGILALWANANINASGFFNYVQNVASPFADIKVLSQPGTLFAVSTSALTGTTGTDGKVTISLSGANGYIQVENRSGGTIRFGAAFFS</sequence>
<dbReference type="InterPro" id="IPR011050">
    <property type="entry name" value="Pectin_lyase_fold/virulence"/>
</dbReference>
<dbReference type="EMBL" id="CP046908">
    <property type="protein sequence ID" value="QGZ33914.1"/>
    <property type="molecule type" value="Genomic_DNA"/>
</dbReference>
<reference evidence="1 2" key="1">
    <citation type="submission" date="2019-12" db="EMBL/GenBank/DDBJ databases">
        <title>The genome of Stappia indica PHM037.</title>
        <authorList>
            <person name="Kacar D."/>
            <person name="Galan B."/>
            <person name="Canedo L."/>
            <person name="Rodriguez P."/>
            <person name="de la Calle F."/>
            <person name="Garcia J.L."/>
        </authorList>
    </citation>
    <scope>NUCLEOTIDE SEQUENCE [LARGE SCALE GENOMIC DNA]</scope>
    <source>
        <strain evidence="1 2">PHM037</strain>
    </source>
</reference>
<evidence type="ECO:0000313" key="1">
    <source>
        <dbReference type="EMBL" id="QGZ33914.1"/>
    </source>
</evidence>
<dbReference type="Gene3D" id="2.160.20.10">
    <property type="entry name" value="Single-stranded right-handed beta-helix, Pectin lyase-like"/>
    <property type="match status" value="1"/>
</dbReference>
<dbReference type="Proteomes" id="UP000435648">
    <property type="component" value="Chromosome"/>
</dbReference>
<protein>
    <submittedName>
        <fullName evidence="1">Uncharacterized protein</fullName>
    </submittedName>
</protein>